<feature type="compositionally biased region" description="Low complexity" evidence="1">
    <location>
        <begin position="49"/>
        <end position="59"/>
    </location>
</feature>
<proteinExistence type="predicted"/>
<feature type="compositionally biased region" description="Polar residues" evidence="1">
    <location>
        <begin position="32"/>
        <end position="41"/>
    </location>
</feature>
<dbReference type="AlphaFoldDB" id="A0A6A5WIF5"/>
<evidence type="ECO:0000313" key="3">
    <source>
        <dbReference type="Proteomes" id="UP000799779"/>
    </source>
</evidence>
<name>A0A6A5WIF5_9PLEO</name>
<feature type="compositionally biased region" description="Polar residues" evidence="1">
    <location>
        <begin position="60"/>
        <end position="80"/>
    </location>
</feature>
<dbReference type="EMBL" id="ML977583">
    <property type="protein sequence ID" value="KAF2001462.1"/>
    <property type="molecule type" value="Genomic_DNA"/>
</dbReference>
<feature type="region of interest" description="Disordered" evidence="1">
    <location>
        <begin position="1"/>
        <end position="104"/>
    </location>
</feature>
<keyword evidence="3" id="KW-1185">Reference proteome</keyword>
<protein>
    <submittedName>
        <fullName evidence="2">Uncharacterized protein</fullName>
    </submittedName>
</protein>
<feature type="compositionally biased region" description="Low complexity" evidence="1">
    <location>
        <begin position="12"/>
        <end position="25"/>
    </location>
</feature>
<gene>
    <name evidence="2" type="ORF">P154DRAFT_575181</name>
</gene>
<sequence length="161" mass="18115">MSTPSHADCDHTPIISPSSSAPSTETEPHNIFTFSSSTVATMASPYPPNSENSSSPSPSTTLDTCSETVSDTEPTSQSEPNPCFNDEALEYEPQPETMRPNHASHRTNHRFHHTYEALGEALNRLARRFRKRDIRAEIRRPRARKGTWAYLEELYGPGLRW</sequence>
<organism evidence="2 3">
    <name type="scientific">Amniculicola lignicola CBS 123094</name>
    <dbReference type="NCBI Taxonomy" id="1392246"/>
    <lineage>
        <taxon>Eukaryota</taxon>
        <taxon>Fungi</taxon>
        <taxon>Dikarya</taxon>
        <taxon>Ascomycota</taxon>
        <taxon>Pezizomycotina</taxon>
        <taxon>Dothideomycetes</taxon>
        <taxon>Pleosporomycetidae</taxon>
        <taxon>Pleosporales</taxon>
        <taxon>Amniculicolaceae</taxon>
        <taxon>Amniculicola</taxon>
    </lineage>
</organism>
<evidence type="ECO:0000313" key="2">
    <source>
        <dbReference type="EMBL" id="KAF2001462.1"/>
    </source>
</evidence>
<reference evidence="2" key="1">
    <citation type="journal article" date="2020" name="Stud. Mycol.">
        <title>101 Dothideomycetes genomes: a test case for predicting lifestyles and emergence of pathogens.</title>
        <authorList>
            <person name="Haridas S."/>
            <person name="Albert R."/>
            <person name="Binder M."/>
            <person name="Bloem J."/>
            <person name="Labutti K."/>
            <person name="Salamov A."/>
            <person name="Andreopoulos B."/>
            <person name="Baker S."/>
            <person name="Barry K."/>
            <person name="Bills G."/>
            <person name="Bluhm B."/>
            <person name="Cannon C."/>
            <person name="Castanera R."/>
            <person name="Culley D."/>
            <person name="Daum C."/>
            <person name="Ezra D."/>
            <person name="Gonzalez J."/>
            <person name="Henrissat B."/>
            <person name="Kuo A."/>
            <person name="Liang C."/>
            <person name="Lipzen A."/>
            <person name="Lutzoni F."/>
            <person name="Magnuson J."/>
            <person name="Mondo S."/>
            <person name="Nolan M."/>
            <person name="Ohm R."/>
            <person name="Pangilinan J."/>
            <person name="Park H.-J."/>
            <person name="Ramirez L."/>
            <person name="Alfaro M."/>
            <person name="Sun H."/>
            <person name="Tritt A."/>
            <person name="Yoshinaga Y."/>
            <person name="Zwiers L.-H."/>
            <person name="Turgeon B."/>
            <person name="Goodwin S."/>
            <person name="Spatafora J."/>
            <person name="Crous P."/>
            <person name="Grigoriev I."/>
        </authorList>
    </citation>
    <scope>NUCLEOTIDE SEQUENCE</scope>
    <source>
        <strain evidence="2">CBS 123094</strain>
    </source>
</reference>
<accession>A0A6A5WIF5</accession>
<dbReference type="Proteomes" id="UP000799779">
    <property type="component" value="Unassembled WGS sequence"/>
</dbReference>
<evidence type="ECO:0000256" key="1">
    <source>
        <dbReference type="SAM" id="MobiDB-lite"/>
    </source>
</evidence>